<reference evidence="3 4" key="1">
    <citation type="submission" date="2024-09" db="EMBL/GenBank/DDBJ databases">
        <title>Itraconazole resistance in Madurella fahalii resulting from another homologue of gene encoding cytochrome P450 14-alpha sterol demethylase (CYP51).</title>
        <authorList>
            <person name="Yoshioka I."/>
            <person name="Fahal A.H."/>
            <person name="Kaneko S."/>
            <person name="Yaguchi T."/>
        </authorList>
    </citation>
    <scope>NUCLEOTIDE SEQUENCE [LARGE SCALE GENOMIC DNA]</scope>
    <source>
        <strain evidence="3 4">IFM 68171</strain>
    </source>
</reference>
<dbReference type="Gene3D" id="3.90.640.10">
    <property type="entry name" value="Actin, Chain A, domain 4"/>
    <property type="match status" value="1"/>
</dbReference>
<dbReference type="CDD" id="cd10170">
    <property type="entry name" value="ASKHA_NBD_HSP70"/>
    <property type="match status" value="1"/>
</dbReference>
<dbReference type="Gene3D" id="3.30.420.40">
    <property type="match status" value="2"/>
</dbReference>
<evidence type="ECO:0000313" key="4">
    <source>
        <dbReference type="Proteomes" id="UP001628179"/>
    </source>
</evidence>
<dbReference type="Pfam" id="PF00012">
    <property type="entry name" value="HSP70"/>
    <property type="match status" value="1"/>
</dbReference>
<organism evidence="3 4">
    <name type="scientific">Madurella fahalii</name>
    <dbReference type="NCBI Taxonomy" id="1157608"/>
    <lineage>
        <taxon>Eukaryota</taxon>
        <taxon>Fungi</taxon>
        <taxon>Dikarya</taxon>
        <taxon>Ascomycota</taxon>
        <taxon>Pezizomycotina</taxon>
        <taxon>Sordariomycetes</taxon>
        <taxon>Sordariomycetidae</taxon>
        <taxon>Sordariales</taxon>
        <taxon>Sordariales incertae sedis</taxon>
        <taxon>Madurella</taxon>
    </lineage>
</organism>
<dbReference type="PANTHER" id="PTHR42749:SF1">
    <property type="entry name" value="CELL SHAPE-DETERMINING PROTEIN MREB"/>
    <property type="match status" value="1"/>
</dbReference>
<dbReference type="Proteomes" id="UP001628179">
    <property type="component" value="Unassembled WGS sequence"/>
</dbReference>
<gene>
    <name evidence="3" type="ORF">MFIFM68171_06719</name>
</gene>
<keyword evidence="2" id="KW-0067">ATP-binding</keyword>
<dbReference type="GeneID" id="98177462"/>
<sequence length="603" mass="67435">MSPVQEADLTVGIDFGMTCTGVAFAKRHMDSPRMIQEWPLPPEKRGTHNKVPSTILYGNNHTVKEWGFTCNNHRDTVEWFKRYLEEKTLKSMLEKLNNANVKPPFETLEQVRRVYGDYMKCLYQHISDYLQKNDGWNNKTVEFVFSLPATFRSLEVSNALMQQIKKAGFGSGGKKHRVSWGLSEPQASAVYTAKEVNVTFSQGNIILVCDAGGGTTDLALLQQHGDDDVVDLRELAIIQGNNIGSTNIDLAFGDMVKKRLAKERKLTFQKNAASIMMHSDEFQTWKHEFGKTKESQFGTARVTVPIVSGGTSSTAAGISDGKMNFSHKDFRSLFDPEVEGIIKSIRDMIDTVAKTDPNKKPDYLVLSGGLGSSAYVQQRVKEAFPDPKVVVADADEPQLAVVKGLVLDRKQKAKAGRSALRVRKARASYGVVTRERYDKNLHAGKRPVRSDLDGELYVDGQVKWVIKKGDDIDAENGGKWHGFSKVFNNCKHPGISKRELVICHKDRDALPISVDGVDVFTLCTVESDLSEVDPGHIRKKAVKKSGFGLLKRATFYYEIEYEVKFVVGAIDARFELWIGEQEYAGKNSFKVDWEDEGLRSSAT</sequence>
<dbReference type="EMBL" id="BAAFSV010000003">
    <property type="protein sequence ID" value="GAB1316509.1"/>
    <property type="molecule type" value="Genomic_DNA"/>
</dbReference>
<dbReference type="SUPFAM" id="SSF53067">
    <property type="entry name" value="Actin-like ATPase domain"/>
    <property type="match status" value="2"/>
</dbReference>
<dbReference type="PANTHER" id="PTHR42749">
    <property type="entry name" value="CELL SHAPE-DETERMINING PROTEIN MREB"/>
    <property type="match status" value="1"/>
</dbReference>
<keyword evidence="4" id="KW-1185">Reference proteome</keyword>
<dbReference type="InterPro" id="IPR043129">
    <property type="entry name" value="ATPase_NBD"/>
</dbReference>
<dbReference type="RefSeq" id="XP_070918240.1">
    <property type="nucleotide sequence ID" value="XM_071062139.1"/>
</dbReference>
<dbReference type="InterPro" id="IPR013126">
    <property type="entry name" value="Hsp_70_fam"/>
</dbReference>
<evidence type="ECO:0000256" key="2">
    <source>
        <dbReference type="ARBA" id="ARBA00022840"/>
    </source>
</evidence>
<protein>
    <submittedName>
        <fullName evidence="3">Actin-like ATPase domain-containing protein</fullName>
    </submittedName>
</protein>
<name>A0ABQ0GFG6_9PEZI</name>
<proteinExistence type="predicted"/>
<comment type="caution">
    <text evidence="3">The sequence shown here is derived from an EMBL/GenBank/DDBJ whole genome shotgun (WGS) entry which is preliminary data.</text>
</comment>
<evidence type="ECO:0000313" key="3">
    <source>
        <dbReference type="EMBL" id="GAB1316509.1"/>
    </source>
</evidence>
<keyword evidence="1" id="KW-0547">Nucleotide-binding</keyword>
<accession>A0ABQ0GFG6</accession>
<evidence type="ECO:0000256" key="1">
    <source>
        <dbReference type="ARBA" id="ARBA00022741"/>
    </source>
</evidence>